<accession>A0A662Z1C3</accession>
<feature type="transmembrane region" description="Helical" evidence="1">
    <location>
        <begin position="12"/>
        <end position="45"/>
    </location>
</feature>
<dbReference type="Proteomes" id="UP000243605">
    <property type="component" value="Unassembled WGS sequence"/>
</dbReference>
<sequence length="83" mass="9649">MMSKNVKTLGFWTAIFAVLFYVGDMLAVSAFMVIQSLFFVIIAYMNLTERTYLYIFFAYLVLFFAGFSFYSTFIVEPSFGNQH</sequence>
<organism evidence="2 3">
    <name type="scientific">Aliicoccus persicus</name>
    <dbReference type="NCBI Taxonomy" id="930138"/>
    <lineage>
        <taxon>Bacteria</taxon>
        <taxon>Bacillati</taxon>
        <taxon>Bacillota</taxon>
        <taxon>Bacilli</taxon>
        <taxon>Bacillales</taxon>
        <taxon>Staphylococcaceae</taxon>
        <taxon>Aliicoccus</taxon>
    </lineage>
</organism>
<evidence type="ECO:0008006" key="4">
    <source>
        <dbReference type="Google" id="ProtNLM"/>
    </source>
</evidence>
<evidence type="ECO:0000313" key="2">
    <source>
        <dbReference type="EMBL" id="SEV84660.1"/>
    </source>
</evidence>
<dbReference type="InterPro" id="IPR020254">
    <property type="entry name" value="DUF2626"/>
</dbReference>
<proteinExistence type="predicted"/>
<evidence type="ECO:0000313" key="3">
    <source>
        <dbReference type="Proteomes" id="UP000243605"/>
    </source>
</evidence>
<name>A0A662Z1C3_9STAP</name>
<protein>
    <recommendedName>
        <fullName evidence="4">DUF2626 domain-containing protein</fullName>
    </recommendedName>
</protein>
<gene>
    <name evidence="2" type="ORF">SAMN05192557_0440</name>
</gene>
<keyword evidence="1" id="KW-0812">Transmembrane</keyword>
<evidence type="ECO:0000256" key="1">
    <source>
        <dbReference type="SAM" id="Phobius"/>
    </source>
</evidence>
<dbReference type="Pfam" id="PF11117">
    <property type="entry name" value="DUF2626"/>
    <property type="match status" value="1"/>
</dbReference>
<keyword evidence="3" id="KW-1185">Reference proteome</keyword>
<dbReference type="EMBL" id="FOIT01000001">
    <property type="protein sequence ID" value="SEV84660.1"/>
    <property type="molecule type" value="Genomic_DNA"/>
</dbReference>
<feature type="transmembrane region" description="Helical" evidence="1">
    <location>
        <begin position="51"/>
        <end position="75"/>
    </location>
</feature>
<dbReference type="AlphaFoldDB" id="A0A662Z1C3"/>
<keyword evidence="1" id="KW-1133">Transmembrane helix</keyword>
<reference evidence="2 3" key="1">
    <citation type="submission" date="2016-10" db="EMBL/GenBank/DDBJ databases">
        <authorList>
            <person name="Varghese N."/>
            <person name="Submissions S."/>
        </authorList>
    </citation>
    <scope>NUCLEOTIDE SEQUENCE [LARGE SCALE GENOMIC DNA]</scope>
    <source>
        <strain evidence="2 3">IBRC-M10081</strain>
    </source>
</reference>
<keyword evidence="1" id="KW-0472">Membrane</keyword>